<dbReference type="EMBL" id="JANKHH010000001">
    <property type="protein sequence ID" value="MCR2832355.1"/>
    <property type="molecule type" value="Genomic_DNA"/>
</dbReference>
<evidence type="ECO:0000259" key="2">
    <source>
        <dbReference type="Pfam" id="PF20434"/>
    </source>
</evidence>
<dbReference type="SUPFAM" id="SSF53474">
    <property type="entry name" value="alpha/beta-Hydrolases"/>
    <property type="match status" value="1"/>
</dbReference>
<dbReference type="PANTHER" id="PTHR48081">
    <property type="entry name" value="AB HYDROLASE SUPERFAMILY PROTEIN C4A8.06C"/>
    <property type="match status" value="1"/>
</dbReference>
<dbReference type="Pfam" id="PF20434">
    <property type="entry name" value="BD-FAE"/>
    <property type="match status" value="1"/>
</dbReference>
<dbReference type="PANTHER" id="PTHR48081:SF33">
    <property type="entry name" value="KYNURENINE FORMAMIDASE"/>
    <property type="match status" value="1"/>
</dbReference>
<dbReference type="Gene3D" id="3.40.50.1820">
    <property type="entry name" value="alpha/beta hydrolase"/>
    <property type="match status" value="1"/>
</dbReference>
<keyword evidence="4" id="KW-1185">Reference proteome</keyword>
<dbReference type="InterPro" id="IPR050300">
    <property type="entry name" value="GDXG_lipolytic_enzyme"/>
</dbReference>
<dbReference type="InterPro" id="IPR049492">
    <property type="entry name" value="BD-FAE-like_dom"/>
</dbReference>
<evidence type="ECO:0000256" key="1">
    <source>
        <dbReference type="ARBA" id="ARBA00022801"/>
    </source>
</evidence>
<evidence type="ECO:0000313" key="3">
    <source>
        <dbReference type="EMBL" id="MCR2832355.1"/>
    </source>
</evidence>
<comment type="caution">
    <text evidence="3">The sequence shown here is derived from an EMBL/GenBank/DDBJ whole genome shotgun (WGS) entry which is preliminary data.</text>
</comment>
<dbReference type="RefSeq" id="WP_257594119.1">
    <property type="nucleotide sequence ID" value="NZ_JANKHH010000001.1"/>
</dbReference>
<keyword evidence="1 3" id="KW-0378">Hydrolase</keyword>
<organism evidence="3 4">
    <name type="scientific">Parerythrobacter lacustris</name>
    <dbReference type="NCBI Taxonomy" id="2969984"/>
    <lineage>
        <taxon>Bacteria</taxon>
        <taxon>Pseudomonadati</taxon>
        <taxon>Pseudomonadota</taxon>
        <taxon>Alphaproteobacteria</taxon>
        <taxon>Sphingomonadales</taxon>
        <taxon>Erythrobacteraceae</taxon>
        <taxon>Parerythrobacter</taxon>
    </lineage>
</organism>
<dbReference type="GO" id="GO:0016787">
    <property type="term" value="F:hydrolase activity"/>
    <property type="evidence" value="ECO:0007669"/>
    <property type="project" value="UniProtKB-KW"/>
</dbReference>
<dbReference type="InterPro" id="IPR029058">
    <property type="entry name" value="AB_hydrolase_fold"/>
</dbReference>
<sequence length="311" mass="33197">MGWTLAIIAALGIGGFFGLQYAIARNGPAVLDLVDRASGGARETKLLVRHVFGDSPAQKLAVYGPAAKTAARPVLVFSHGGSWRSGDPDDYGFFARAFVPEGFVVVLAGYRLHPEGDFPGMLEDTASVIAWTRANIAQYGGDPDAIFVAGHSAGAYNAVMTALDPQWLAREGLEPGTVAGAIGLAGPYDFYPFDSDSTRTSFGNAPDPARTTQPVAFVSAEAPPMLLLSGERDTTVKPRNSRALAAKLEAAGVPVDLRLYPEMDHYDILVKTASPWNDRRVVDAVREFALPIAATRRAEAMPSVPVQRELR</sequence>
<gene>
    <name evidence="3" type="ORF">NSO95_00220</name>
</gene>
<proteinExistence type="predicted"/>
<accession>A0ABT1XL13</accession>
<feature type="domain" description="BD-FAE-like" evidence="2">
    <location>
        <begin position="61"/>
        <end position="248"/>
    </location>
</feature>
<reference evidence="3 4" key="1">
    <citation type="submission" date="2022-08" db="EMBL/GenBank/DDBJ databases">
        <title>Polyphasic taxonomy analysis of Qipengyuania sp.RS5-5.</title>
        <authorList>
            <person name="Xamxidin M."/>
            <person name="Wu M."/>
        </authorList>
    </citation>
    <scope>NUCLEOTIDE SEQUENCE [LARGE SCALE GENOMIC DNA]</scope>
    <source>
        <strain evidence="3 4">RS5-5</strain>
    </source>
</reference>
<protein>
    <submittedName>
        <fullName evidence="3">Alpha/beta hydrolase</fullName>
    </submittedName>
</protein>
<dbReference type="Proteomes" id="UP001206067">
    <property type="component" value="Unassembled WGS sequence"/>
</dbReference>
<evidence type="ECO:0000313" key="4">
    <source>
        <dbReference type="Proteomes" id="UP001206067"/>
    </source>
</evidence>
<name>A0ABT1XL13_9SPHN</name>